<dbReference type="SMART" id="SM00320">
    <property type="entry name" value="WD40"/>
    <property type="match status" value="6"/>
</dbReference>
<feature type="repeat" description="WD" evidence="3">
    <location>
        <begin position="284"/>
        <end position="325"/>
    </location>
</feature>
<name>A0ABR2WQR4_9FUNG</name>
<dbReference type="PROSITE" id="PS50082">
    <property type="entry name" value="WD_REPEATS_2"/>
    <property type="match status" value="5"/>
</dbReference>
<reference evidence="6 7" key="1">
    <citation type="submission" date="2023-04" db="EMBL/GenBank/DDBJ databases">
        <title>Genome of Basidiobolus ranarum AG-B5.</title>
        <authorList>
            <person name="Stajich J.E."/>
            <person name="Carter-House D."/>
            <person name="Gryganskyi A."/>
        </authorList>
    </citation>
    <scope>NUCLEOTIDE SEQUENCE [LARGE SCALE GENOMIC DNA]</scope>
    <source>
        <strain evidence="6 7">AG-B5</strain>
    </source>
</reference>
<dbReference type="CDD" id="cd00200">
    <property type="entry name" value="WD40"/>
    <property type="match status" value="1"/>
</dbReference>
<sequence>MRTEQNGMNGLNGHSNNISNHDNSNNSDTTEDGKYKKEEIVRIAIQALQDLGYGQTAELLEEESGFNLEHPKVTQFRKGVLEGDWVLVENLIPVLELDQKKDAQKVQFLVKQQKFLELLESRSITQALTVLRNELAPLSYDTEKLHKLSSLLMCTDVDDLRKQADWSGANRESREQLLVQLQNYVSSSIMIPSHRLKSLFDQAVAYQRSNCLYHDSGDNFVTLYADHMCDRTQFPGVTKHVFEGHHDEVWYVTFSHDGKYIASASKDKTTIIWSVEKKSVVHILSGHDDSVCYLAWSPDDTMLIACYNDGEVTLWNTKIGKCIRSFGDHTDVAACGWLPDNEHFVTGSCDKNLFLWDIHGRILHKWIGDRINGLAISKDGSRMVTICHEKKIHVYDMESKTELYHILEDGDMSTIRLSDDGRYAIVNLGTIQEIHLWDILEKKLVRQFVGFKQGRFIIRSCMGGHGQTFIASGSEDGSIYVWHRDHGALIETLVGHSATVNCVHWNPVNPYMFVSASDDHTIRLWGTGDRNEAKGKSRS</sequence>
<evidence type="ECO:0000256" key="3">
    <source>
        <dbReference type="PROSITE-ProRule" id="PRU00221"/>
    </source>
</evidence>
<dbReference type="InterPro" id="IPR001680">
    <property type="entry name" value="WD40_rpt"/>
</dbReference>
<feature type="region of interest" description="Disordered" evidence="4">
    <location>
        <begin position="1"/>
        <end position="32"/>
    </location>
</feature>
<feature type="repeat" description="WD" evidence="3">
    <location>
        <begin position="325"/>
        <end position="358"/>
    </location>
</feature>
<dbReference type="SUPFAM" id="SSF50978">
    <property type="entry name" value="WD40 repeat-like"/>
    <property type="match status" value="1"/>
</dbReference>
<feature type="repeat" description="WD" evidence="3">
    <location>
        <begin position="469"/>
        <end position="492"/>
    </location>
</feature>
<dbReference type="Pfam" id="PF00400">
    <property type="entry name" value="WD40"/>
    <property type="match status" value="5"/>
</dbReference>
<evidence type="ECO:0000256" key="1">
    <source>
        <dbReference type="ARBA" id="ARBA00022574"/>
    </source>
</evidence>
<feature type="repeat" description="WD" evidence="3">
    <location>
        <begin position="242"/>
        <end position="283"/>
    </location>
</feature>
<dbReference type="InterPro" id="IPR006594">
    <property type="entry name" value="LisH"/>
</dbReference>
<dbReference type="EMBL" id="JASJQH010000541">
    <property type="protein sequence ID" value="KAK9763865.1"/>
    <property type="molecule type" value="Genomic_DNA"/>
</dbReference>
<dbReference type="Pfam" id="PF21889">
    <property type="entry name" value="TPR1-like_2nd"/>
    <property type="match status" value="1"/>
</dbReference>
<dbReference type="InterPro" id="IPR006595">
    <property type="entry name" value="CTLH_C"/>
</dbReference>
<dbReference type="Pfam" id="PF23627">
    <property type="entry name" value="LisH_WDR26"/>
    <property type="match status" value="1"/>
</dbReference>
<evidence type="ECO:0000313" key="7">
    <source>
        <dbReference type="Proteomes" id="UP001479436"/>
    </source>
</evidence>
<feature type="domain" description="CTLH" evidence="5">
    <location>
        <begin position="69"/>
        <end position="126"/>
    </location>
</feature>
<dbReference type="PROSITE" id="PS50897">
    <property type="entry name" value="CTLH"/>
    <property type="match status" value="1"/>
</dbReference>
<feature type="compositionally biased region" description="Low complexity" evidence="4">
    <location>
        <begin position="12"/>
        <end position="28"/>
    </location>
</feature>
<accession>A0ABR2WQR4</accession>
<keyword evidence="7" id="KW-1185">Reference proteome</keyword>
<dbReference type="PRINTS" id="PR00320">
    <property type="entry name" value="GPROTEINBRPT"/>
</dbReference>
<keyword evidence="2" id="KW-0677">Repeat</keyword>
<evidence type="ECO:0000313" key="6">
    <source>
        <dbReference type="EMBL" id="KAK9763865.1"/>
    </source>
</evidence>
<dbReference type="InterPro" id="IPR036322">
    <property type="entry name" value="WD40_repeat_dom_sf"/>
</dbReference>
<dbReference type="Gene3D" id="2.130.10.10">
    <property type="entry name" value="YVTN repeat-like/Quinoprotein amine dehydrogenase"/>
    <property type="match status" value="1"/>
</dbReference>
<organism evidence="6 7">
    <name type="scientific">Basidiobolus ranarum</name>
    <dbReference type="NCBI Taxonomy" id="34480"/>
    <lineage>
        <taxon>Eukaryota</taxon>
        <taxon>Fungi</taxon>
        <taxon>Fungi incertae sedis</taxon>
        <taxon>Zoopagomycota</taxon>
        <taxon>Entomophthoromycotina</taxon>
        <taxon>Basidiobolomycetes</taxon>
        <taxon>Basidiobolales</taxon>
        <taxon>Basidiobolaceae</taxon>
        <taxon>Basidiobolus</taxon>
    </lineage>
</organism>
<dbReference type="InterPro" id="IPR054080">
    <property type="entry name" value="TPR1-like_2nd"/>
</dbReference>
<keyword evidence="1 3" id="KW-0853">WD repeat</keyword>
<dbReference type="Proteomes" id="UP001479436">
    <property type="component" value="Unassembled WGS sequence"/>
</dbReference>
<dbReference type="PANTHER" id="PTHR22838:SF0">
    <property type="entry name" value="WD REPEAT-CONTAINING PROTEIN 26"/>
    <property type="match status" value="1"/>
</dbReference>
<dbReference type="PANTHER" id="PTHR22838">
    <property type="entry name" value="WD REPEAT PROTEIN 26-RELATED"/>
    <property type="match status" value="1"/>
</dbReference>
<protein>
    <recommendedName>
        <fullName evidence="5">CTLH domain-containing protein</fullName>
    </recommendedName>
</protein>
<feature type="repeat" description="WD" evidence="3">
    <location>
        <begin position="493"/>
        <end position="525"/>
    </location>
</feature>
<dbReference type="PROSITE" id="PS50896">
    <property type="entry name" value="LISH"/>
    <property type="match status" value="1"/>
</dbReference>
<dbReference type="PROSITE" id="PS50294">
    <property type="entry name" value="WD_REPEATS_REGION"/>
    <property type="match status" value="3"/>
</dbReference>
<evidence type="ECO:0000259" key="5">
    <source>
        <dbReference type="PROSITE" id="PS50897"/>
    </source>
</evidence>
<evidence type="ECO:0000256" key="4">
    <source>
        <dbReference type="SAM" id="MobiDB-lite"/>
    </source>
</evidence>
<gene>
    <name evidence="6" type="ORF">K7432_009104</name>
</gene>
<dbReference type="InterPro" id="IPR020472">
    <property type="entry name" value="WD40_PAC1"/>
</dbReference>
<proteinExistence type="predicted"/>
<evidence type="ECO:0000256" key="2">
    <source>
        <dbReference type="ARBA" id="ARBA00022737"/>
    </source>
</evidence>
<dbReference type="InterPro" id="IPR051350">
    <property type="entry name" value="WD_repeat-ST_regulator"/>
</dbReference>
<comment type="caution">
    <text evidence="6">The sequence shown here is derived from an EMBL/GenBank/DDBJ whole genome shotgun (WGS) entry which is preliminary data.</text>
</comment>
<dbReference type="InterPro" id="IPR015943">
    <property type="entry name" value="WD40/YVTN_repeat-like_dom_sf"/>
</dbReference>